<name>A0A9W6M5R1_9MICO</name>
<dbReference type="EMBL" id="BSER01000007">
    <property type="protein sequence ID" value="GLJ95072.1"/>
    <property type="molecule type" value="Genomic_DNA"/>
</dbReference>
<gene>
    <name evidence="2" type="ORF">GCM10017591_11340</name>
</gene>
<proteinExistence type="predicted"/>
<reference evidence="2" key="1">
    <citation type="journal article" date="2014" name="Int. J. Syst. Evol. Microbiol.">
        <title>Complete genome sequence of Corynebacterium casei LMG S-19264T (=DSM 44701T), isolated from a smear-ripened cheese.</title>
        <authorList>
            <consortium name="US DOE Joint Genome Institute (JGI-PGF)"/>
            <person name="Walter F."/>
            <person name="Albersmeier A."/>
            <person name="Kalinowski J."/>
            <person name="Ruckert C."/>
        </authorList>
    </citation>
    <scope>NUCLEOTIDE SEQUENCE</scope>
    <source>
        <strain evidence="2">VKM Ac-1940</strain>
    </source>
</reference>
<keyword evidence="3" id="KW-1185">Reference proteome</keyword>
<evidence type="ECO:0000256" key="1">
    <source>
        <dbReference type="SAM" id="MobiDB-lite"/>
    </source>
</evidence>
<feature type="compositionally biased region" description="Acidic residues" evidence="1">
    <location>
        <begin position="82"/>
        <end position="93"/>
    </location>
</feature>
<dbReference type="RefSeq" id="WP_204964524.1">
    <property type="nucleotide sequence ID" value="NZ_BAAAUR010000004.1"/>
</dbReference>
<accession>A0A9W6M5R1</accession>
<sequence length="93" mass="9518">MSQEAAANAPQNDRPDLPDGVVDAAPATGWESAEVADAETDERSRAESAKAGLPEDAASGYDVAAADDVESAEITQGIDPDLASDDADDEGER</sequence>
<feature type="compositionally biased region" description="Polar residues" evidence="1">
    <location>
        <begin position="1"/>
        <end position="11"/>
    </location>
</feature>
<dbReference type="AlphaFoldDB" id="A0A9W6M5R1"/>
<feature type="region of interest" description="Disordered" evidence="1">
    <location>
        <begin position="1"/>
        <end position="93"/>
    </location>
</feature>
<evidence type="ECO:0000313" key="3">
    <source>
        <dbReference type="Proteomes" id="UP001142291"/>
    </source>
</evidence>
<reference evidence="2" key="2">
    <citation type="submission" date="2023-01" db="EMBL/GenBank/DDBJ databases">
        <authorList>
            <person name="Sun Q."/>
            <person name="Evtushenko L."/>
        </authorList>
    </citation>
    <scope>NUCLEOTIDE SEQUENCE</scope>
    <source>
        <strain evidence="2">VKM Ac-1940</strain>
    </source>
</reference>
<dbReference type="Proteomes" id="UP001142291">
    <property type="component" value="Unassembled WGS sequence"/>
</dbReference>
<comment type="caution">
    <text evidence="2">The sequence shown here is derived from an EMBL/GenBank/DDBJ whole genome shotgun (WGS) entry which is preliminary data.</text>
</comment>
<evidence type="ECO:0000313" key="2">
    <source>
        <dbReference type="EMBL" id="GLJ95072.1"/>
    </source>
</evidence>
<protein>
    <submittedName>
        <fullName evidence="2">Uncharacterized protein</fullName>
    </submittedName>
</protein>
<organism evidence="2 3">
    <name type="scientific">Microbacterium dextranolyticum</name>
    <dbReference type="NCBI Taxonomy" id="36806"/>
    <lineage>
        <taxon>Bacteria</taxon>
        <taxon>Bacillati</taxon>
        <taxon>Actinomycetota</taxon>
        <taxon>Actinomycetes</taxon>
        <taxon>Micrococcales</taxon>
        <taxon>Microbacteriaceae</taxon>
        <taxon>Microbacterium</taxon>
    </lineage>
</organism>